<dbReference type="EMBL" id="SDOX01000005">
    <property type="protein sequence ID" value="TFJ87637.1"/>
    <property type="molecule type" value="Genomic_DNA"/>
</dbReference>
<dbReference type="PRINTS" id="PR00111">
    <property type="entry name" value="ABHYDROLASE"/>
</dbReference>
<evidence type="ECO:0000313" key="3">
    <source>
        <dbReference type="EMBL" id="TFJ87637.1"/>
    </source>
</evidence>
<accession>A0A4D9DB63</accession>
<keyword evidence="4" id="KW-1185">Reference proteome</keyword>
<comment type="caution">
    <text evidence="3">The sequence shown here is derived from an EMBL/GenBank/DDBJ whole genome shotgun (WGS) entry which is preliminary data.</text>
</comment>
<name>A0A4D9DB63_9STRA</name>
<dbReference type="PANTHER" id="PTHR12277:SF81">
    <property type="entry name" value="PROTEIN ABHD13"/>
    <property type="match status" value="1"/>
</dbReference>
<dbReference type="OrthoDB" id="10249433at2759"/>
<gene>
    <name evidence="3" type="ORF">NSK_000988</name>
</gene>
<dbReference type="AlphaFoldDB" id="A0A4D9DB63"/>
<proteinExistence type="predicted"/>
<dbReference type="Proteomes" id="UP000355283">
    <property type="component" value="Unassembled WGS sequence"/>
</dbReference>
<keyword evidence="1" id="KW-1133">Transmembrane helix</keyword>
<dbReference type="Gene3D" id="3.40.50.1820">
    <property type="entry name" value="alpha/beta hydrolase"/>
    <property type="match status" value="1"/>
</dbReference>
<dbReference type="SUPFAM" id="SSF53474">
    <property type="entry name" value="alpha/beta-Hydrolases"/>
    <property type="match status" value="1"/>
</dbReference>
<dbReference type="Pfam" id="PF00561">
    <property type="entry name" value="Abhydrolase_1"/>
    <property type="match status" value="1"/>
</dbReference>
<keyword evidence="1" id="KW-0472">Membrane</keyword>
<organism evidence="3 4">
    <name type="scientific">Nannochloropsis salina CCMP1776</name>
    <dbReference type="NCBI Taxonomy" id="1027361"/>
    <lineage>
        <taxon>Eukaryota</taxon>
        <taxon>Sar</taxon>
        <taxon>Stramenopiles</taxon>
        <taxon>Ochrophyta</taxon>
        <taxon>Eustigmatophyceae</taxon>
        <taxon>Eustigmatales</taxon>
        <taxon>Monodopsidaceae</taxon>
        <taxon>Microchloropsis</taxon>
        <taxon>Microchloropsis salina</taxon>
    </lineage>
</organism>
<evidence type="ECO:0000256" key="1">
    <source>
        <dbReference type="SAM" id="Phobius"/>
    </source>
</evidence>
<keyword evidence="1" id="KW-0812">Transmembrane</keyword>
<evidence type="ECO:0000313" key="4">
    <source>
        <dbReference type="Proteomes" id="UP000355283"/>
    </source>
</evidence>
<protein>
    <recommendedName>
        <fullName evidence="2">AB hydrolase-1 domain-containing protein</fullName>
    </recommendedName>
</protein>
<sequence>MTMGGAFTQILRSSWISNLLWTGGGLLALGLGTLYYFQDNLLYHPSIPGMPKSPRENPPGYRSPAEHGIHNFEEQFLKTEDGATIHAWLLLQSDSASIPTVVYFHGNAGNMGFRLPHGSNLYKQCRVNVMMVDYRGYGSSKGTPSEEGLKADGRAVLTALRAHPRVAPDQIVLYGKSLGGAVALALAEERPDEVLALVLENTFLSIPAMVDVLMPLVKIFKGLILRIGWRNDRRVSQLAHPILFMSGLADELVPPSHMRQLKELAVRSVWAQLYTVADGQHNDTWFRGGIAYYRNFRDFLGKVAELVAEGKAGSKATKAQNVCASTSSVMANVGGEGLREGIARGSIPVMPPASLSNVPSAAASVDLKTKKSD</sequence>
<feature type="transmembrane region" description="Helical" evidence="1">
    <location>
        <begin position="20"/>
        <end position="37"/>
    </location>
</feature>
<dbReference type="GO" id="GO:0016020">
    <property type="term" value="C:membrane"/>
    <property type="evidence" value="ECO:0007669"/>
    <property type="project" value="TreeGrafter"/>
</dbReference>
<dbReference type="InterPro" id="IPR000073">
    <property type="entry name" value="AB_hydrolase_1"/>
</dbReference>
<reference evidence="3 4" key="1">
    <citation type="submission" date="2019-01" db="EMBL/GenBank/DDBJ databases">
        <title>Nuclear Genome Assembly of the Microalgal Biofuel strain Nannochloropsis salina CCMP1776.</title>
        <authorList>
            <person name="Hovde B."/>
        </authorList>
    </citation>
    <scope>NUCLEOTIDE SEQUENCE [LARGE SCALE GENOMIC DNA]</scope>
    <source>
        <strain evidence="3 4">CCMP1776</strain>
    </source>
</reference>
<dbReference type="InterPro" id="IPR029058">
    <property type="entry name" value="AB_hydrolase_fold"/>
</dbReference>
<feature type="domain" description="AB hydrolase-1" evidence="2">
    <location>
        <begin position="99"/>
        <end position="205"/>
    </location>
</feature>
<dbReference type="GO" id="GO:0008474">
    <property type="term" value="F:palmitoyl-(protein) hydrolase activity"/>
    <property type="evidence" value="ECO:0007669"/>
    <property type="project" value="TreeGrafter"/>
</dbReference>
<evidence type="ECO:0000259" key="2">
    <source>
        <dbReference type="Pfam" id="PF00561"/>
    </source>
</evidence>
<dbReference type="PANTHER" id="PTHR12277">
    <property type="entry name" value="ALPHA/BETA HYDROLASE DOMAIN-CONTAINING PROTEIN"/>
    <property type="match status" value="1"/>
</dbReference>